<name>A0AAV6SEC5_SOLSE</name>
<gene>
    <name evidence="2" type="ORF">JOB18_047237</name>
</gene>
<evidence type="ECO:0000313" key="3">
    <source>
        <dbReference type="Proteomes" id="UP000693946"/>
    </source>
</evidence>
<protein>
    <submittedName>
        <fullName evidence="2">Uncharacterized protein</fullName>
    </submittedName>
</protein>
<feature type="region of interest" description="Disordered" evidence="1">
    <location>
        <begin position="1"/>
        <end position="49"/>
    </location>
</feature>
<dbReference type="EMBL" id="JAGKHQ010000006">
    <property type="protein sequence ID" value="KAG7514992.1"/>
    <property type="molecule type" value="Genomic_DNA"/>
</dbReference>
<accession>A0AAV6SEC5</accession>
<reference evidence="2 3" key="1">
    <citation type="journal article" date="2021" name="Sci. Rep.">
        <title>Chromosome anchoring in Senegalese sole (Solea senegalensis) reveals sex-associated markers and genome rearrangements in flatfish.</title>
        <authorList>
            <person name="Guerrero-Cozar I."/>
            <person name="Gomez-Garrido J."/>
            <person name="Berbel C."/>
            <person name="Martinez-Blanch J.F."/>
            <person name="Alioto T."/>
            <person name="Claros M.G."/>
            <person name="Gagnaire P.A."/>
            <person name="Manchado M."/>
        </authorList>
    </citation>
    <scope>NUCLEOTIDE SEQUENCE [LARGE SCALE GENOMIC DNA]</scope>
    <source>
        <strain evidence="2">Sse05_10M</strain>
    </source>
</reference>
<comment type="caution">
    <text evidence="2">The sequence shown here is derived from an EMBL/GenBank/DDBJ whole genome shotgun (WGS) entry which is preliminary data.</text>
</comment>
<dbReference type="AlphaFoldDB" id="A0AAV6SEC5"/>
<evidence type="ECO:0000313" key="2">
    <source>
        <dbReference type="EMBL" id="KAG7514992.1"/>
    </source>
</evidence>
<keyword evidence="3" id="KW-1185">Reference proteome</keyword>
<evidence type="ECO:0000256" key="1">
    <source>
        <dbReference type="SAM" id="MobiDB-lite"/>
    </source>
</evidence>
<sequence length="94" mass="10819">MENSYECRKKKDGEAWRRRSERIPKFEAAAGPGTEDTVGPDYGESGGDLEEAPETLRLNQQYLTIRSHIVNILLSCRDSWRSCVDRFCLHWTKG</sequence>
<feature type="compositionally biased region" description="Basic and acidic residues" evidence="1">
    <location>
        <begin position="1"/>
        <end position="25"/>
    </location>
</feature>
<proteinExistence type="predicted"/>
<dbReference type="Proteomes" id="UP000693946">
    <property type="component" value="Linkage Group LG14"/>
</dbReference>
<organism evidence="2 3">
    <name type="scientific">Solea senegalensis</name>
    <name type="common">Senegalese sole</name>
    <dbReference type="NCBI Taxonomy" id="28829"/>
    <lineage>
        <taxon>Eukaryota</taxon>
        <taxon>Metazoa</taxon>
        <taxon>Chordata</taxon>
        <taxon>Craniata</taxon>
        <taxon>Vertebrata</taxon>
        <taxon>Euteleostomi</taxon>
        <taxon>Actinopterygii</taxon>
        <taxon>Neopterygii</taxon>
        <taxon>Teleostei</taxon>
        <taxon>Neoteleostei</taxon>
        <taxon>Acanthomorphata</taxon>
        <taxon>Carangaria</taxon>
        <taxon>Pleuronectiformes</taxon>
        <taxon>Pleuronectoidei</taxon>
        <taxon>Soleidae</taxon>
        <taxon>Solea</taxon>
    </lineage>
</organism>